<organism evidence="2 3">
    <name type="scientific">Flavobacterium arsenatis</name>
    <dbReference type="NCBI Taxonomy" id="1484332"/>
    <lineage>
        <taxon>Bacteria</taxon>
        <taxon>Pseudomonadati</taxon>
        <taxon>Bacteroidota</taxon>
        <taxon>Flavobacteriia</taxon>
        <taxon>Flavobacteriales</taxon>
        <taxon>Flavobacteriaceae</taxon>
        <taxon>Flavobacterium</taxon>
    </lineage>
</organism>
<feature type="transmembrane region" description="Helical" evidence="1">
    <location>
        <begin position="175"/>
        <end position="195"/>
    </location>
</feature>
<protein>
    <submittedName>
        <fullName evidence="2">Magnesium-transporting ATPase (P-type)</fullName>
    </submittedName>
</protein>
<keyword evidence="1" id="KW-0472">Membrane</keyword>
<name>A0ABU1TML6_9FLAO</name>
<dbReference type="EMBL" id="JAVDVI010000004">
    <property type="protein sequence ID" value="MDR6967106.1"/>
    <property type="molecule type" value="Genomic_DNA"/>
</dbReference>
<keyword evidence="1" id="KW-0812">Transmembrane</keyword>
<reference evidence="2 3" key="1">
    <citation type="submission" date="2023-07" db="EMBL/GenBank/DDBJ databases">
        <title>Sorghum-associated microbial communities from plants grown in Nebraska, USA.</title>
        <authorList>
            <person name="Schachtman D."/>
        </authorList>
    </citation>
    <scope>NUCLEOTIDE SEQUENCE [LARGE SCALE GENOMIC DNA]</scope>
    <source>
        <strain evidence="2 3">3773</strain>
    </source>
</reference>
<sequence length="231" mass="27015">MALLPKRFFSLTGLVVGSMIPDFEYFLRMKLQSNYSHTLEGVFWFDLPLGILASFAFHNFVKKSFIDNLPLFLKSRFSIFKAFDWNAYFIKNWLIICISILIGAFSHLLWDSFTHYDGYFVNKFPILQDSVLFLNLEMPILKIAQHASTFLGAILIFVVIIKMPTQEIQHQKININYWFFIFISSSLVTIFKVWIVEDHKFGNLLVTYIASLLLSLIFCPLFLPKKKNEIL</sequence>
<gene>
    <name evidence="2" type="ORF">J2X31_001113</name>
</gene>
<evidence type="ECO:0000313" key="3">
    <source>
        <dbReference type="Proteomes" id="UP001255185"/>
    </source>
</evidence>
<feature type="transmembrane region" description="Helical" evidence="1">
    <location>
        <begin position="82"/>
        <end position="110"/>
    </location>
</feature>
<dbReference type="InterPro" id="IPR025238">
    <property type="entry name" value="DUF4184"/>
</dbReference>
<dbReference type="Pfam" id="PF13803">
    <property type="entry name" value="DUF4184"/>
    <property type="match status" value="1"/>
</dbReference>
<feature type="transmembrane region" description="Helical" evidence="1">
    <location>
        <begin position="143"/>
        <end position="163"/>
    </location>
</feature>
<keyword evidence="3" id="KW-1185">Reference proteome</keyword>
<comment type="caution">
    <text evidence="2">The sequence shown here is derived from an EMBL/GenBank/DDBJ whole genome shotgun (WGS) entry which is preliminary data.</text>
</comment>
<dbReference type="Proteomes" id="UP001255185">
    <property type="component" value="Unassembled WGS sequence"/>
</dbReference>
<accession>A0ABU1TML6</accession>
<feature type="transmembrane region" description="Helical" evidence="1">
    <location>
        <begin position="201"/>
        <end position="223"/>
    </location>
</feature>
<feature type="transmembrane region" description="Helical" evidence="1">
    <location>
        <begin position="43"/>
        <end position="61"/>
    </location>
</feature>
<keyword evidence="1" id="KW-1133">Transmembrane helix</keyword>
<evidence type="ECO:0000256" key="1">
    <source>
        <dbReference type="SAM" id="Phobius"/>
    </source>
</evidence>
<proteinExistence type="predicted"/>
<evidence type="ECO:0000313" key="2">
    <source>
        <dbReference type="EMBL" id="MDR6967106.1"/>
    </source>
</evidence>